<keyword evidence="3" id="KW-1185">Reference proteome</keyword>
<gene>
    <name evidence="2" type="ORF">ACFFGY_11960</name>
</gene>
<evidence type="ECO:0000256" key="1">
    <source>
        <dbReference type="SAM" id="MobiDB-lite"/>
    </source>
</evidence>
<feature type="region of interest" description="Disordered" evidence="1">
    <location>
        <begin position="219"/>
        <end position="243"/>
    </location>
</feature>
<sequence length="243" mass="24816">MISAKYESPAATGGALAALSAALDRHSELLRGTARAEADEAAAAKAMAAAEGAIAVDPEGGEAAFQAAREAHARAGRLARSLRAAFPAAAAQIEAALPAAAAEQQALLRAEWGRLRAGYEKATRPLIAALASLKALELATDCGALPVEFWAQFRLPSDAANPGGPGLSIWGEDTLKPMSSPQIAALTESTGAIARAEKLLDAEIQRAEAARVKAVIEAQRAGRPHPEAPPPPPPPAIEIIGPG</sequence>
<organism evidence="2 3">
    <name type="scientific">Roseomonas elaeocarpi</name>
    <dbReference type="NCBI Taxonomy" id="907779"/>
    <lineage>
        <taxon>Bacteria</taxon>
        <taxon>Pseudomonadati</taxon>
        <taxon>Pseudomonadota</taxon>
        <taxon>Alphaproteobacteria</taxon>
        <taxon>Acetobacterales</taxon>
        <taxon>Roseomonadaceae</taxon>
        <taxon>Roseomonas</taxon>
    </lineage>
</organism>
<reference evidence="2 3" key="1">
    <citation type="submission" date="2024-09" db="EMBL/GenBank/DDBJ databases">
        <authorList>
            <person name="Sun Q."/>
            <person name="Mori K."/>
        </authorList>
    </citation>
    <scope>NUCLEOTIDE SEQUENCE [LARGE SCALE GENOMIC DNA]</scope>
    <source>
        <strain evidence="2 3">TBRC 5777</strain>
    </source>
</reference>
<evidence type="ECO:0008006" key="4">
    <source>
        <dbReference type="Google" id="ProtNLM"/>
    </source>
</evidence>
<evidence type="ECO:0000313" key="2">
    <source>
        <dbReference type="EMBL" id="MFC0408970.1"/>
    </source>
</evidence>
<accession>A0ABV6JUH1</accession>
<name>A0ABV6JUH1_9PROT</name>
<dbReference type="RefSeq" id="WP_377044724.1">
    <property type="nucleotide sequence ID" value="NZ_JBHLUN010000008.1"/>
</dbReference>
<comment type="caution">
    <text evidence="2">The sequence shown here is derived from an EMBL/GenBank/DDBJ whole genome shotgun (WGS) entry which is preliminary data.</text>
</comment>
<dbReference type="EMBL" id="JBHLUN010000008">
    <property type="protein sequence ID" value="MFC0408970.1"/>
    <property type="molecule type" value="Genomic_DNA"/>
</dbReference>
<feature type="compositionally biased region" description="Pro residues" evidence="1">
    <location>
        <begin position="227"/>
        <end position="236"/>
    </location>
</feature>
<evidence type="ECO:0000313" key="3">
    <source>
        <dbReference type="Proteomes" id="UP001589865"/>
    </source>
</evidence>
<proteinExistence type="predicted"/>
<dbReference type="Proteomes" id="UP001589865">
    <property type="component" value="Unassembled WGS sequence"/>
</dbReference>
<protein>
    <recommendedName>
        <fullName evidence="4">Phage tail protein</fullName>
    </recommendedName>
</protein>